<dbReference type="InterPro" id="IPR028098">
    <property type="entry name" value="Glyco_trans_4-like_N"/>
</dbReference>
<keyword evidence="1" id="KW-0808">Transferase</keyword>
<evidence type="ECO:0000256" key="1">
    <source>
        <dbReference type="ARBA" id="ARBA00022679"/>
    </source>
</evidence>
<gene>
    <name evidence="4" type="ORF">GGR35_002316</name>
</gene>
<dbReference type="Proteomes" id="UP000583101">
    <property type="component" value="Unassembled WGS sequence"/>
</dbReference>
<feature type="domain" description="Glycosyltransferase subfamily 4-like N-terminal" evidence="3">
    <location>
        <begin position="74"/>
        <end position="165"/>
    </location>
</feature>
<dbReference type="SUPFAM" id="SSF53756">
    <property type="entry name" value="UDP-Glycosyltransferase/glycogen phosphorylase"/>
    <property type="match status" value="1"/>
</dbReference>
<dbReference type="Pfam" id="PF13439">
    <property type="entry name" value="Glyco_transf_4"/>
    <property type="match status" value="1"/>
</dbReference>
<keyword evidence="5" id="KW-1185">Reference proteome</keyword>
<proteinExistence type="predicted"/>
<dbReference type="PANTHER" id="PTHR46401">
    <property type="entry name" value="GLYCOSYLTRANSFERASE WBBK-RELATED"/>
    <property type="match status" value="1"/>
</dbReference>
<dbReference type="InterPro" id="IPR001296">
    <property type="entry name" value="Glyco_trans_1"/>
</dbReference>
<dbReference type="RefSeq" id="WP_204986319.1">
    <property type="nucleotide sequence ID" value="NZ_BMCZ01000005.1"/>
</dbReference>
<evidence type="ECO:0000313" key="5">
    <source>
        <dbReference type="Proteomes" id="UP000583101"/>
    </source>
</evidence>
<evidence type="ECO:0000313" key="4">
    <source>
        <dbReference type="EMBL" id="MBB3969703.1"/>
    </source>
</evidence>
<reference evidence="4 5" key="1">
    <citation type="submission" date="2020-08" db="EMBL/GenBank/DDBJ databases">
        <title>Genomic Encyclopedia of Type Strains, Phase IV (KMG-IV): sequencing the most valuable type-strain genomes for metagenomic binning, comparative biology and taxonomic classification.</title>
        <authorList>
            <person name="Goeker M."/>
        </authorList>
    </citation>
    <scope>NUCLEOTIDE SEQUENCE [LARGE SCALE GENOMIC DNA]</scope>
    <source>
        <strain evidence="4 5">DSM 100995</strain>
    </source>
</reference>
<protein>
    <submittedName>
        <fullName evidence="4">Glycosyltransferase involved in cell wall biosynthesis</fullName>
    </submittedName>
</protein>
<evidence type="ECO:0000259" key="2">
    <source>
        <dbReference type="Pfam" id="PF00534"/>
    </source>
</evidence>
<feature type="domain" description="Glycosyl transferase family 1" evidence="2">
    <location>
        <begin position="185"/>
        <end position="338"/>
    </location>
</feature>
<dbReference type="Gene3D" id="3.40.50.2000">
    <property type="entry name" value="Glycogen Phosphorylase B"/>
    <property type="match status" value="2"/>
</dbReference>
<evidence type="ECO:0000259" key="3">
    <source>
        <dbReference type="Pfam" id="PF13439"/>
    </source>
</evidence>
<accession>A0ABR6I9G4</accession>
<organism evidence="4 5">
    <name type="scientific">Mucilaginibacter phyllosphaerae</name>
    <dbReference type="NCBI Taxonomy" id="1812349"/>
    <lineage>
        <taxon>Bacteria</taxon>
        <taxon>Pseudomonadati</taxon>
        <taxon>Bacteroidota</taxon>
        <taxon>Sphingobacteriia</taxon>
        <taxon>Sphingobacteriales</taxon>
        <taxon>Sphingobacteriaceae</taxon>
        <taxon>Mucilaginibacter</taxon>
    </lineage>
</organism>
<dbReference type="Pfam" id="PF00534">
    <property type="entry name" value="Glycos_transf_1"/>
    <property type="match status" value="1"/>
</dbReference>
<sequence>MMPDKKTLCIDARMLHHSGIGTYLRMLLPYVLAEFSVTLLGDPEVLKAYSGEAAIIPFNAPIYSIEEQKQYKSIVPHTDLFWSPHYNTPVFAVKAKKRVVTIHDVFHLAFFKQLSIKQKIYAKLMISRAVKASDAIITVSNFSKGEITTLAHAKPGKITVIYNGVKQKPLTGVFETVAAKYKLPAKYMLYVGNVKPHKNLKGLVAAYLKLSTEIQQQYKIVVVGKIEGFITGDESLFELINKNNIKDHIVFTGFVNDDDMDTIYAGASLFILPSLYEGFGLPPLEAMVNKCPVLVSNLNSLPEVCGDAAVYFDPQDYDDIALQINKVLSDPSLSKGLVMKGTERIKLFTWADSARQHIQLFKKLINS</sequence>
<dbReference type="CDD" id="cd03809">
    <property type="entry name" value="GT4_MtfB-like"/>
    <property type="match status" value="1"/>
</dbReference>
<dbReference type="PANTHER" id="PTHR46401:SF2">
    <property type="entry name" value="GLYCOSYLTRANSFERASE WBBK-RELATED"/>
    <property type="match status" value="1"/>
</dbReference>
<comment type="caution">
    <text evidence="4">The sequence shown here is derived from an EMBL/GenBank/DDBJ whole genome shotgun (WGS) entry which is preliminary data.</text>
</comment>
<dbReference type="EMBL" id="JACIEG010000004">
    <property type="protein sequence ID" value="MBB3969703.1"/>
    <property type="molecule type" value="Genomic_DNA"/>
</dbReference>
<name>A0ABR6I9G4_9SPHI</name>